<dbReference type="STRING" id="254406.SAMN04488042_1011443"/>
<name>A0A1I4KF61_9RHOB</name>
<evidence type="ECO:0000313" key="5">
    <source>
        <dbReference type="EMBL" id="SFL77086.1"/>
    </source>
</evidence>
<evidence type="ECO:0000256" key="2">
    <source>
        <dbReference type="ARBA" id="ARBA00023136"/>
    </source>
</evidence>
<keyword evidence="3" id="KW-0732">Signal</keyword>
<evidence type="ECO:0000259" key="4">
    <source>
        <dbReference type="Pfam" id="PF01103"/>
    </source>
</evidence>
<dbReference type="EMBL" id="FOTQ01000001">
    <property type="protein sequence ID" value="SFL77086.1"/>
    <property type="molecule type" value="Genomic_DNA"/>
</dbReference>
<dbReference type="InterPro" id="IPR051544">
    <property type="entry name" value="TPS_OM_transporter"/>
</dbReference>
<evidence type="ECO:0000256" key="3">
    <source>
        <dbReference type="SAM" id="SignalP"/>
    </source>
</evidence>
<dbReference type="Gene3D" id="2.40.160.50">
    <property type="entry name" value="membrane protein fhac: a member of the omp85/tpsb transporter family"/>
    <property type="match status" value="1"/>
</dbReference>
<evidence type="ECO:0000256" key="1">
    <source>
        <dbReference type="ARBA" id="ARBA00004370"/>
    </source>
</evidence>
<dbReference type="RefSeq" id="WP_093092189.1">
    <property type="nucleotide sequence ID" value="NZ_FOTQ01000001.1"/>
</dbReference>
<dbReference type="PANTHER" id="PTHR34597:SF3">
    <property type="entry name" value="OUTER MEMBRANE TRANSPORTER CDIB"/>
    <property type="match status" value="1"/>
</dbReference>
<dbReference type="PANTHER" id="PTHR34597">
    <property type="entry name" value="SLR1661 PROTEIN"/>
    <property type="match status" value="1"/>
</dbReference>
<protein>
    <submittedName>
        <fullName evidence="5">Surface antigen</fullName>
    </submittedName>
</protein>
<evidence type="ECO:0000313" key="6">
    <source>
        <dbReference type="Proteomes" id="UP000199144"/>
    </source>
</evidence>
<keyword evidence="6" id="KW-1185">Reference proteome</keyword>
<comment type="subcellular location">
    <subcellularLocation>
        <location evidence="1">Membrane</location>
    </subcellularLocation>
</comment>
<dbReference type="GO" id="GO:0019867">
    <property type="term" value="C:outer membrane"/>
    <property type="evidence" value="ECO:0007669"/>
    <property type="project" value="InterPro"/>
</dbReference>
<accession>A0A1I4KF61</accession>
<dbReference type="GO" id="GO:0008320">
    <property type="term" value="F:protein transmembrane transporter activity"/>
    <property type="evidence" value="ECO:0007669"/>
    <property type="project" value="TreeGrafter"/>
</dbReference>
<dbReference type="InterPro" id="IPR000184">
    <property type="entry name" value="Bac_surfAg_D15"/>
</dbReference>
<sequence length="377" mass="40108">MFSFLCDFLRPFTTSVTLATLAITFAAATAQAEDRHLAGNQIAKVTETEATVGFRHGSFIVAPIPFSNPLIGAGLALGAGYLFQADPASRTSMLGIGAMKSENGSEAHGLSFKLALDEDRWTFSSTLAEANLNYDLLAGPVAIPLLQTGRFAKVQLDRKVASNFKVGILGKYLDTDISSGNPNFSGLPGNYRLLGGLTTYSLGLVAEYDTRDSDLYPKDGTHLVATALANEVQSSSVTDYSKTTALFSHYTPIGAENVLALRVAGCGTNGSVPFFDLCSIGGTDAMRGFNPTQYLGPRLLSAQAEYRHRLSDRFGFVAFAGAGGVGSSFDALNRNGYAGGVGLRYRVSKKIPVNFAVDMSFNDDGESLLYISVGERF</sequence>
<keyword evidence="2" id="KW-0472">Membrane</keyword>
<dbReference type="OrthoDB" id="5523607at2"/>
<feature type="signal peptide" evidence="3">
    <location>
        <begin position="1"/>
        <end position="32"/>
    </location>
</feature>
<gene>
    <name evidence="5" type="ORF">SAMN04488042_1011443</name>
</gene>
<organism evidence="5 6">
    <name type="scientific">Shimia aestuarii</name>
    <dbReference type="NCBI Taxonomy" id="254406"/>
    <lineage>
        <taxon>Bacteria</taxon>
        <taxon>Pseudomonadati</taxon>
        <taxon>Pseudomonadota</taxon>
        <taxon>Alphaproteobacteria</taxon>
        <taxon>Rhodobacterales</taxon>
        <taxon>Roseobacteraceae</taxon>
    </lineage>
</organism>
<proteinExistence type="predicted"/>
<reference evidence="5 6" key="1">
    <citation type="submission" date="2016-10" db="EMBL/GenBank/DDBJ databases">
        <authorList>
            <person name="de Groot N.N."/>
        </authorList>
    </citation>
    <scope>NUCLEOTIDE SEQUENCE [LARGE SCALE GENOMIC DNA]</scope>
    <source>
        <strain evidence="5 6">DSM 15283</strain>
    </source>
</reference>
<dbReference type="GO" id="GO:0046819">
    <property type="term" value="P:protein secretion by the type V secretion system"/>
    <property type="evidence" value="ECO:0007669"/>
    <property type="project" value="TreeGrafter"/>
</dbReference>
<dbReference type="GO" id="GO:0098046">
    <property type="term" value="C:type V protein secretion system complex"/>
    <property type="evidence" value="ECO:0007669"/>
    <property type="project" value="TreeGrafter"/>
</dbReference>
<feature type="chain" id="PRO_5011487566" evidence="3">
    <location>
        <begin position="33"/>
        <end position="377"/>
    </location>
</feature>
<dbReference type="Proteomes" id="UP000199144">
    <property type="component" value="Unassembled WGS sequence"/>
</dbReference>
<dbReference type="AlphaFoldDB" id="A0A1I4KF61"/>
<dbReference type="Pfam" id="PF01103">
    <property type="entry name" value="Omp85"/>
    <property type="match status" value="1"/>
</dbReference>
<feature type="domain" description="Bacterial surface antigen (D15)" evidence="4">
    <location>
        <begin position="194"/>
        <end position="377"/>
    </location>
</feature>